<protein>
    <submittedName>
        <fullName evidence="4">Uncharacterized protein</fullName>
    </submittedName>
</protein>
<dbReference type="OrthoDB" id="8190635at2759"/>
<keyword evidence="1" id="KW-0175">Coiled coil</keyword>
<dbReference type="GO" id="GO:0005886">
    <property type="term" value="C:plasma membrane"/>
    <property type="evidence" value="ECO:0007669"/>
    <property type="project" value="TreeGrafter"/>
</dbReference>
<reference evidence="4" key="1">
    <citation type="submission" date="2021-12" db="EMBL/GenBank/DDBJ databases">
        <authorList>
            <person name="King R."/>
        </authorList>
    </citation>
    <scope>NUCLEOTIDE SEQUENCE</scope>
</reference>
<feature type="coiled-coil region" evidence="1">
    <location>
        <begin position="307"/>
        <end position="338"/>
    </location>
</feature>
<keyword evidence="5" id="KW-1185">Reference proteome</keyword>
<dbReference type="PANTHER" id="PTHR39960">
    <property type="entry name" value="LD34147P"/>
    <property type="match status" value="1"/>
</dbReference>
<evidence type="ECO:0000256" key="3">
    <source>
        <dbReference type="SAM" id="SignalP"/>
    </source>
</evidence>
<dbReference type="Proteomes" id="UP001154078">
    <property type="component" value="Chromosome 9"/>
</dbReference>
<feature type="coiled-coil region" evidence="1">
    <location>
        <begin position="204"/>
        <end position="231"/>
    </location>
</feature>
<dbReference type="PANTHER" id="PTHR39960:SF1">
    <property type="entry name" value="LD34147P"/>
    <property type="match status" value="1"/>
</dbReference>
<dbReference type="SUPFAM" id="SSF58104">
    <property type="entry name" value="Methyl-accepting chemotaxis protein (MCP) signaling domain"/>
    <property type="match status" value="1"/>
</dbReference>
<dbReference type="AlphaFoldDB" id="A0A9P0FNM8"/>
<organism evidence="4 5">
    <name type="scientific">Brassicogethes aeneus</name>
    <name type="common">Rape pollen beetle</name>
    <name type="synonym">Meligethes aeneus</name>
    <dbReference type="NCBI Taxonomy" id="1431903"/>
    <lineage>
        <taxon>Eukaryota</taxon>
        <taxon>Metazoa</taxon>
        <taxon>Ecdysozoa</taxon>
        <taxon>Arthropoda</taxon>
        <taxon>Hexapoda</taxon>
        <taxon>Insecta</taxon>
        <taxon>Pterygota</taxon>
        <taxon>Neoptera</taxon>
        <taxon>Endopterygota</taxon>
        <taxon>Coleoptera</taxon>
        <taxon>Polyphaga</taxon>
        <taxon>Cucujiformia</taxon>
        <taxon>Nitidulidae</taxon>
        <taxon>Meligethinae</taxon>
        <taxon>Brassicogethes</taxon>
    </lineage>
</organism>
<proteinExistence type="predicted"/>
<dbReference type="Gene3D" id="1.10.287.1490">
    <property type="match status" value="1"/>
</dbReference>
<keyword evidence="3" id="KW-0732">Signal</keyword>
<evidence type="ECO:0000313" key="5">
    <source>
        <dbReference type="Proteomes" id="UP001154078"/>
    </source>
</evidence>
<evidence type="ECO:0000256" key="1">
    <source>
        <dbReference type="SAM" id="Coils"/>
    </source>
</evidence>
<name>A0A9P0FNM8_BRAAE</name>
<accession>A0A9P0FNM8</accession>
<feature type="region of interest" description="Disordered" evidence="2">
    <location>
        <begin position="533"/>
        <end position="554"/>
    </location>
</feature>
<evidence type="ECO:0000313" key="4">
    <source>
        <dbReference type="EMBL" id="CAH0564783.1"/>
    </source>
</evidence>
<gene>
    <name evidence="4" type="ORF">MELIAE_LOCUS13248</name>
</gene>
<feature type="signal peptide" evidence="3">
    <location>
        <begin position="1"/>
        <end position="20"/>
    </location>
</feature>
<feature type="chain" id="PRO_5040156813" evidence="3">
    <location>
        <begin position="21"/>
        <end position="554"/>
    </location>
</feature>
<evidence type="ECO:0000256" key="2">
    <source>
        <dbReference type="SAM" id="MobiDB-lite"/>
    </source>
</evidence>
<sequence length="554" mass="62660">MISRAVFLVIFLTNFVNIQGAARNTVTNEDIRDAILQVVKVVKTTEDKLERHEFRERVLGDSLKKGLVIIEKRIKTLDPLKGAFTRLDERLAAVESVLLQKDEREKNHLQKTFDVVDDIHKNLPSLLEKVKNEIIDEIRNSQQPPAQMTEPPVSKKIFEKLEKELISKVDQVSKSLSGVEKQLGNLRNDNKGILDMNNKSSESLEKVKRQLNSSESLLQKYEDKLSEFNKIAISTPENDDDDRWKKEFLDDLKTQQTQISRILSDVQNVSRLFSIIPDKREVESMGNMTMRKLEELKQLASRPTGISDDLSKTIKEIKEELENNHSELNGTLTDLTEVSSALASSIPASYDQIKNDINSLNRLEQVMMQTADNVLDTKRRVEYGVHQILADVSNKIKDGGKDVIDSVNERFETFETSILDEENGALANLTSKIGEEIDQVWRQIGIMHQQMTASTDTLNKLQNQTDSYVNGSLKSMDSMKGKVGQVNTRMEEVDENLNYLLGKLSMVSQEFNMIKSGLGKALEDIKNSFKSVEQEVKDVGPGPHKISSNEVAGN</sequence>
<dbReference type="EMBL" id="OV121140">
    <property type="protein sequence ID" value="CAH0564783.1"/>
    <property type="molecule type" value="Genomic_DNA"/>
</dbReference>